<dbReference type="Pfam" id="PF01823">
    <property type="entry name" value="MACPF"/>
    <property type="match status" value="1"/>
</dbReference>
<evidence type="ECO:0000259" key="1">
    <source>
        <dbReference type="PROSITE" id="PS51412"/>
    </source>
</evidence>
<comment type="caution">
    <text evidence="2">The sequence shown here is derived from an EMBL/GenBank/DDBJ whole genome shotgun (WGS) entry which is preliminary data.</text>
</comment>
<feature type="domain" description="MACPF" evidence="1">
    <location>
        <begin position="26"/>
        <end position="357"/>
    </location>
</feature>
<dbReference type="eggNOG" id="ENOG502S7UT">
    <property type="taxonomic scope" value="Eukaryota"/>
</dbReference>
<dbReference type="AlphaFoldDB" id="Q4MYP3"/>
<organism evidence="2 3">
    <name type="scientific">Theileria parva</name>
    <name type="common">East coast fever infection agent</name>
    <dbReference type="NCBI Taxonomy" id="5875"/>
    <lineage>
        <taxon>Eukaryota</taxon>
        <taxon>Sar</taxon>
        <taxon>Alveolata</taxon>
        <taxon>Apicomplexa</taxon>
        <taxon>Aconoidasida</taxon>
        <taxon>Piroplasmida</taxon>
        <taxon>Theileriidae</taxon>
        <taxon>Theileria</taxon>
    </lineage>
</organism>
<dbReference type="InterPro" id="IPR020864">
    <property type="entry name" value="MACPF"/>
</dbReference>
<gene>
    <name evidence="2" type="ordered locus">TP03_0798</name>
</gene>
<dbReference type="RefSeq" id="XP_762922.1">
    <property type="nucleotide sequence ID" value="XM_757829.1"/>
</dbReference>
<dbReference type="KEGG" id="tpv:TP03_0798"/>
<name>Q4MYP3_THEPA</name>
<dbReference type="GeneID" id="3499731"/>
<protein>
    <recommendedName>
        <fullName evidence="1">MACPF domain-containing protein</fullName>
    </recommendedName>
</protein>
<dbReference type="VEuPathDB" id="PiroplasmaDB:TpMuguga_03g00798"/>
<evidence type="ECO:0000313" key="3">
    <source>
        <dbReference type="Proteomes" id="UP000001949"/>
    </source>
</evidence>
<accession>Q4MYP3</accession>
<dbReference type="InParanoid" id="Q4MYP3"/>
<dbReference type="TCDB" id="1.C.39.6.3">
    <property type="family name" value="the membrane attack complex/perforin (macpf) family"/>
</dbReference>
<dbReference type="STRING" id="5875.Q4MYP3"/>
<sequence>MVINIVGLISTFLYINTIFAQKLNPFIYNNQDNSLKLYGLEYLGLGYNIKESSPFGNDEDDPIDLAYKEPVISFENATSLVGKGAEINLPLGVWIRNESLCYRTSSVIKSEGEKVDSRIFTEDIKINMVNYEHKLENKSLNKLLTKNNLSIKKINCSIHTSGMIISYQWKLKKSISILLNDIQNKLVKDSGHTSNSNPQKNQKNIEKDWYNIFNTYGTHVLTKITLGGKIIEINAVEGGQNITENTSIFGSKLDINFFKMSLNSNSKDKLHDLDKNKSEKIIILGGNAMTTDRKTTNNNGEINYDKKLDKQKWVETIKYNPVPIKFELTPLSYFIYQNFSDENLVNSFHYFLKQYLN</sequence>
<dbReference type="EMBL" id="AAGK01000006">
    <property type="protein sequence ID" value="EAN30639.1"/>
    <property type="molecule type" value="Genomic_DNA"/>
</dbReference>
<evidence type="ECO:0000313" key="2">
    <source>
        <dbReference type="EMBL" id="EAN30639.1"/>
    </source>
</evidence>
<dbReference type="PROSITE" id="PS51412">
    <property type="entry name" value="MACPF_2"/>
    <property type="match status" value="1"/>
</dbReference>
<proteinExistence type="predicted"/>
<keyword evidence="3" id="KW-1185">Reference proteome</keyword>
<reference evidence="2 3" key="1">
    <citation type="journal article" date="2005" name="Science">
        <title>Genome sequence of Theileria parva, a bovine pathogen that transforms lymphocytes.</title>
        <authorList>
            <person name="Gardner M.J."/>
            <person name="Bishop R."/>
            <person name="Shah T."/>
            <person name="de Villiers E.P."/>
            <person name="Carlton J.M."/>
            <person name="Hall N."/>
            <person name="Ren Q."/>
            <person name="Paulsen I.T."/>
            <person name="Pain A."/>
            <person name="Berriman M."/>
            <person name="Wilson R.J.M."/>
            <person name="Sato S."/>
            <person name="Ralph S.A."/>
            <person name="Mann D.J."/>
            <person name="Xiong Z."/>
            <person name="Shallom S.J."/>
            <person name="Weidman J."/>
            <person name="Jiang L."/>
            <person name="Lynn J."/>
            <person name="Weaver B."/>
            <person name="Shoaibi A."/>
            <person name="Domingo A.R."/>
            <person name="Wasawo D."/>
            <person name="Crabtree J."/>
            <person name="Wortman J.R."/>
            <person name="Haas B."/>
            <person name="Angiuoli S.V."/>
            <person name="Creasy T.H."/>
            <person name="Lu C."/>
            <person name="Suh B."/>
            <person name="Silva J.C."/>
            <person name="Utterback T.R."/>
            <person name="Feldblyum T.V."/>
            <person name="Pertea M."/>
            <person name="Allen J."/>
            <person name="Nierman W.C."/>
            <person name="Taracha E.L.N."/>
            <person name="Salzberg S.L."/>
            <person name="White O.R."/>
            <person name="Fitzhugh H.A."/>
            <person name="Morzaria S."/>
            <person name="Venter J.C."/>
            <person name="Fraser C.M."/>
            <person name="Nene V."/>
        </authorList>
    </citation>
    <scope>NUCLEOTIDE SEQUENCE [LARGE SCALE GENOMIC DNA]</scope>
    <source>
        <strain evidence="2 3">Muguga</strain>
    </source>
</reference>
<dbReference type="OMA" id="GHSTHEI"/>
<dbReference type="Proteomes" id="UP000001949">
    <property type="component" value="Unassembled WGS sequence"/>
</dbReference>